<dbReference type="Proteomes" id="UP000006514">
    <property type="component" value="Unassembled WGS sequence"/>
</dbReference>
<protein>
    <submittedName>
        <fullName evidence="2">Uncharacterized protein</fullName>
    </submittedName>
</protein>
<dbReference type="OrthoDB" id="2686745at2759"/>
<organism evidence="2 3">
    <name type="scientific">Auricularia subglabra (strain TFB-10046 / SS5)</name>
    <name type="common">White-rot fungus</name>
    <name type="synonym">Auricularia delicata (strain TFB10046)</name>
    <dbReference type="NCBI Taxonomy" id="717982"/>
    <lineage>
        <taxon>Eukaryota</taxon>
        <taxon>Fungi</taxon>
        <taxon>Dikarya</taxon>
        <taxon>Basidiomycota</taxon>
        <taxon>Agaricomycotina</taxon>
        <taxon>Agaricomycetes</taxon>
        <taxon>Auriculariales</taxon>
        <taxon>Auriculariaceae</taxon>
        <taxon>Auricularia</taxon>
    </lineage>
</organism>
<gene>
    <name evidence="2" type="ORF">AURDEDRAFT_176742</name>
</gene>
<evidence type="ECO:0000256" key="1">
    <source>
        <dbReference type="SAM" id="MobiDB-lite"/>
    </source>
</evidence>
<reference evidence="3" key="1">
    <citation type="journal article" date="2012" name="Science">
        <title>The Paleozoic origin of enzymatic lignin decomposition reconstructed from 31 fungal genomes.</title>
        <authorList>
            <person name="Floudas D."/>
            <person name="Binder M."/>
            <person name="Riley R."/>
            <person name="Barry K."/>
            <person name="Blanchette R.A."/>
            <person name="Henrissat B."/>
            <person name="Martinez A.T."/>
            <person name="Otillar R."/>
            <person name="Spatafora J.W."/>
            <person name="Yadav J.S."/>
            <person name="Aerts A."/>
            <person name="Benoit I."/>
            <person name="Boyd A."/>
            <person name="Carlson A."/>
            <person name="Copeland A."/>
            <person name="Coutinho P.M."/>
            <person name="de Vries R.P."/>
            <person name="Ferreira P."/>
            <person name="Findley K."/>
            <person name="Foster B."/>
            <person name="Gaskell J."/>
            <person name="Glotzer D."/>
            <person name="Gorecki P."/>
            <person name="Heitman J."/>
            <person name="Hesse C."/>
            <person name="Hori C."/>
            <person name="Igarashi K."/>
            <person name="Jurgens J.A."/>
            <person name="Kallen N."/>
            <person name="Kersten P."/>
            <person name="Kohler A."/>
            <person name="Kuees U."/>
            <person name="Kumar T.K.A."/>
            <person name="Kuo A."/>
            <person name="LaButti K."/>
            <person name="Larrondo L.F."/>
            <person name="Lindquist E."/>
            <person name="Ling A."/>
            <person name="Lombard V."/>
            <person name="Lucas S."/>
            <person name="Lundell T."/>
            <person name="Martin R."/>
            <person name="McLaughlin D.J."/>
            <person name="Morgenstern I."/>
            <person name="Morin E."/>
            <person name="Murat C."/>
            <person name="Nagy L.G."/>
            <person name="Nolan M."/>
            <person name="Ohm R.A."/>
            <person name="Patyshakuliyeva A."/>
            <person name="Rokas A."/>
            <person name="Ruiz-Duenas F.J."/>
            <person name="Sabat G."/>
            <person name="Salamov A."/>
            <person name="Samejima M."/>
            <person name="Schmutz J."/>
            <person name="Slot J.C."/>
            <person name="St John F."/>
            <person name="Stenlid J."/>
            <person name="Sun H."/>
            <person name="Sun S."/>
            <person name="Syed K."/>
            <person name="Tsang A."/>
            <person name="Wiebenga A."/>
            <person name="Young D."/>
            <person name="Pisabarro A."/>
            <person name="Eastwood D.C."/>
            <person name="Martin F."/>
            <person name="Cullen D."/>
            <person name="Grigoriev I.V."/>
            <person name="Hibbett D.S."/>
        </authorList>
    </citation>
    <scope>NUCLEOTIDE SEQUENCE [LARGE SCALE GENOMIC DNA]</scope>
    <source>
        <strain evidence="3">TFB10046</strain>
    </source>
</reference>
<name>J0LCG8_AURST</name>
<proteinExistence type="predicted"/>
<sequence>MDPPRIRELQLDSLNVRVEAQALMPAALTPQLSMAKDLAKDLATAPQSSPAKDSRPAPRHDDAVSRVGIPKPAGQVTRIKRGGYTLISALGWDNDQYKRVQLLVHSLAEDHLDTARSYAKQDSEKLEHVCKLACKEQQFLKNYQDAWPVHDFLRTFLQKSQKRTNKGR</sequence>
<feature type="compositionally biased region" description="Basic and acidic residues" evidence="1">
    <location>
        <begin position="52"/>
        <end position="64"/>
    </location>
</feature>
<dbReference type="InParanoid" id="J0LCG8"/>
<dbReference type="AlphaFoldDB" id="J0LCG8"/>
<evidence type="ECO:0000313" key="3">
    <source>
        <dbReference type="Proteomes" id="UP000006514"/>
    </source>
</evidence>
<feature type="region of interest" description="Disordered" evidence="1">
    <location>
        <begin position="39"/>
        <end position="72"/>
    </location>
</feature>
<accession>J0LCG8</accession>
<dbReference type="eggNOG" id="ENOG502SW2P">
    <property type="taxonomic scope" value="Eukaryota"/>
</dbReference>
<dbReference type="KEGG" id="adl:AURDEDRAFT_176742"/>
<dbReference type="OMA" id="YPELANY"/>
<dbReference type="EMBL" id="JH687980">
    <property type="protein sequence ID" value="EJD34211.1"/>
    <property type="molecule type" value="Genomic_DNA"/>
</dbReference>
<evidence type="ECO:0000313" key="2">
    <source>
        <dbReference type="EMBL" id="EJD34211.1"/>
    </source>
</evidence>
<keyword evidence="3" id="KW-1185">Reference proteome</keyword>